<dbReference type="HOGENOM" id="CLU_1195498_0_0_1"/>
<protein>
    <submittedName>
        <fullName evidence="2">Uncharacterized protein</fullName>
    </submittedName>
</protein>
<dbReference type="EMBL" id="GL945435">
    <property type="protein sequence ID" value="EGO23777.1"/>
    <property type="molecule type" value="Genomic_DNA"/>
</dbReference>
<organism>
    <name type="scientific">Serpula lacrymans var. lacrymans (strain S7.9)</name>
    <name type="common">Dry rot fungus</name>
    <dbReference type="NCBI Taxonomy" id="578457"/>
    <lineage>
        <taxon>Eukaryota</taxon>
        <taxon>Fungi</taxon>
        <taxon>Dikarya</taxon>
        <taxon>Basidiomycota</taxon>
        <taxon>Agaricomycotina</taxon>
        <taxon>Agaricomycetes</taxon>
        <taxon>Agaricomycetidae</taxon>
        <taxon>Boletales</taxon>
        <taxon>Coniophorineae</taxon>
        <taxon>Serpulaceae</taxon>
        <taxon>Serpula</taxon>
    </lineage>
</organism>
<sequence>MLRCQASAVYAPAGQELWECLALSTSEIELAGVKAESNPYHLLDGQDVVDLCLQVTKISATFLRLNPPVKILPFKRPKRMTAVIIPAPHKASVHCQGRAHESFKLHIILPNSIQHSSEANMAKQEKDEVIEVVDPWVKTLQQDGLRFRIKDSWLIKGQVCVGRGEVSAMAQHQYLQPSGCHQCPNNPGPLCQRTTISRNDLIIVSKNSAAGPGLFATKTPRSNANNQLSDLQ</sequence>
<dbReference type="Proteomes" id="UP000008064">
    <property type="component" value="Unassembled WGS sequence"/>
</dbReference>
<reference evidence="2" key="1">
    <citation type="submission" date="2011-04" db="EMBL/GenBank/DDBJ databases">
        <title>Evolution of plant cell wall degrading machinery underlies the functional diversity of forest fungi.</title>
        <authorList>
            <consortium name="US DOE Joint Genome Institute (JGI-PGF)"/>
            <person name="Eastwood D.C."/>
            <person name="Floudas D."/>
            <person name="Binder M."/>
            <person name="Majcherczyk A."/>
            <person name="Schneider P."/>
            <person name="Aerts A."/>
            <person name="Asiegbu F.O."/>
            <person name="Baker S.E."/>
            <person name="Barry K."/>
            <person name="Bendiksby M."/>
            <person name="Blumentritt M."/>
            <person name="Coutinho P.M."/>
            <person name="Cullen D."/>
            <person name="Cullen D."/>
            <person name="Gathman A."/>
            <person name="Goodell B."/>
            <person name="Henrissat B."/>
            <person name="Ihrmark K."/>
            <person name="Kauserud H."/>
            <person name="Kohler A."/>
            <person name="LaButti K."/>
            <person name="Lapidus A."/>
            <person name="Lavin J.L."/>
            <person name="Lee Y.-H."/>
            <person name="Lindquist E."/>
            <person name="Lilly W."/>
            <person name="Lucas S."/>
            <person name="Morin E."/>
            <person name="Murat C."/>
            <person name="Oguiza J.A."/>
            <person name="Park J."/>
            <person name="Pisabarro A.G."/>
            <person name="Riley R."/>
            <person name="Rosling A."/>
            <person name="Salamov A."/>
            <person name="Schmidt O."/>
            <person name="Schmutz J."/>
            <person name="Skrede I."/>
            <person name="Stenlid J."/>
            <person name="Wiebenga A."/>
            <person name="Xie X."/>
            <person name="Kues U."/>
            <person name="Hibbett D.S."/>
            <person name="Hoffmeister D."/>
            <person name="Hogberg N."/>
            <person name="Martin F."/>
            <person name="Grigoriev I.V."/>
            <person name="Watkinson S.C."/>
        </authorList>
    </citation>
    <scope>NUCLEOTIDE SEQUENCE</scope>
    <source>
        <strain evidence="2">S7.9</strain>
    </source>
</reference>
<evidence type="ECO:0000256" key="1">
    <source>
        <dbReference type="SAM" id="MobiDB-lite"/>
    </source>
</evidence>
<accession>F8NYV6</accession>
<dbReference type="GeneID" id="18812798"/>
<name>F8NYV6_SERL9</name>
<evidence type="ECO:0000313" key="2">
    <source>
        <dbReference type="EMBL" id="EGO23777.1"/>
    </source>
</evidence>
<dbReference type="RefSeq" id="XP_007319539.1">
    <property type="nucleotide sequence ID" value="XM_007319477.1"/>
</dbReference>
<feature type="compositionally biased region" description="Polar residues" evidence="1">
    <location>
        <begin position="219"/>
        <end position="232"/>
    </location>
</feature>
<feature type="region of interest" description="Disordered" evidence="1">
    <location>
        <begin position="213"/>
        <end position="232"/>
    </location>
</feature>
<gene>
    <name evidence="2" type="ORF">SERLADRAFT_409049</name>
</gene>
<proteinExistence type="predicted"/>
<dbReference type="KEGG" id="sla:SERLADRAFT_409049"/>
<dbReference type="AlphaFoldDB" id="F8NYV6"/>